<dbReference type="EMBL" id="CADEPI010000378">
    <property type="protein sequence ID" value="CAB3384929.1"/>
    <property type="molecule type" value="Genomic_DNA"/>
</dbReference>
<comment type="caution">
    <text evidence="1">The sequence shown here is derived from an EMBL/GenBank/DDBJ whole genome shotgun (WGS) entry which is preliminary data.</text>
</comment>
<dbReference type="AlphaFoldDB" id="A0A8S1DWM2"/>
<gene>
    <name evidence="1" type="ORF">CLODIP_2_CD01257</name>
</gene>
<organism evidence="1 2">
    <name type="scientific">Cloeon dipterum</name>
    <dbReference type="NCBI Taxonomy" id="197152"/>
    <lineage>
        <taxon>Eukaryota</taxon>
        <taxon>Metazoa</taxon>
        <taxon>Ecdysozoa</taxon>
        <taxon>Arthropoda</taxon>
        <taxon>Hexapoda</taxon>
        <taxon>Insecta</taxon>
        <taxon>Pterygota</taxon>
        <taxon>Palaeoptera</taxon>
        <taxon>Ephemeroptera</taxon>
        <taxon>Pisciforma</taxon>
        <taxon>Baetidae</taxon>
        <taxon>Cloeon</taxon>
    </lineage>
</organism>
<accession>A0A8S1DWM2</accession>
<dbReference type="Proteomes" id="UP000494165">
    <property type="component" value="Unassembled WGS sequence"/>
</dbReference>
<evidence type="ECO:0000313" key="2">
    <source>
        <dbReference type="Proteomes" id="UP000494165"/>
    </source>
</evidence>
<protein>
    <submittedName>
        <fullName evidence="1">Uncharacterized protein</fullName>
    </submittedName>
</protein>
<evidence type="ECO:0000313" key="1">
    <source>
        <dbReference type="EMBL" id="CAB3384929.1"/>
    </source>
</evidence>
<name>A0A8S1DWM2_9INSE</name>
<keyword evidence="2" id="KW-1185">Reference proteome</keyword>
<proteinExistence type="predicted"/>
<sequence>MSGACSRRVVHHLPPAPVRAGGESVILKRGERKVRVSSGREQLTKTTRNTAKGKRSHLGVSAQEELVGVERAQDRVSPAPLFEPRGLLPAPRTSVATALFGRPDGMRPPVVARDHSPCAGPSQKGVGIGQRGASGCPGGGQRPHQLRFLFHDSLTLLTRARMQPAVAQVLLWRATTAASTAAPKRPLAELQLHATSLAPDAEQTPSCRQPDAVVLPKPSHIVAAV</sequence>
<reference evidence="1 2" key="1">
    <citation type="submission" date="2020-04" db="EMBL/GenBank/DDBJ databases">
        <authorList>
            <person name="Alioto T."/>
            <person name="Alioto T."/>
            <person name="Gomez Garrido J."/>
        </authorList>
    </citation>
    <scope>NUCLEOTIDE SEQUENCE [LARGE SCALE GENOMIC DNA]</scope>
</reference>